<reference evidence="2 3" key="1">
    <citation type="submission" date="2021-06" db="EMBL/GenBank/DDBJ databases">
        <authorList>
            <person name="Palmer J.M."/>
        </authorList>
    </citation>
    <scope>NUCLEOTIDE SEQUENCE [LARGE SCALE GENOMIC DNA]</scope>
    <source>
        <strain evidence="2 3">CL_MEX2019</strain>
        <tissue evidence="2">Muscle</tissue>
    </source>
</reference>
<evidence type="ECO:0000256" key="1">
    <source>
        <dbReference type="SAM" id="MobiDB-lite"/>
    </source>
</evidence>
<evidence type="ECO:0000313" key="3">
    <source>
        <dbReference type="Proteomes" id="UP001352852"/>
    </source>
</evidence>
<proteinExistence type="predicted"/>
<protein>
    <submittedName>
        <fullName evidence="2">Uncharacterized protein</fullName>
    </submittedName>
</protein>
<dbReference type="EMBL" id="JAHUTJ010033194">
    <property type="protein sequence ID" value="MED6276874.1"/>
    <property type="molecule type" value="Genomic_DNA"/>
</dbReference>
<organism evidence="2 3">
    <name type="scientific">Characodon lateralis</name>
    <dbReference type="NCBI Taxonomy" id="208331"/>
    <lineage>
        <taxon>Eukaryota</taxon>
        <taxon>Metazoa</taxon>
        <taxon>Chordata</taxon>
        <taxon>Craniata</taxon>
        <taxon>Vertebrata</taxon>
        <taxon>Euteleostomi</taxon>
        <taxon>Actinopterygii</taxon>
        <taxon>Neopterygii</taxon>
        <taxon>Teleostei</taxon>
        <taxon>Neoteleostei</taxon>
        <taxon>Acanthomorphata</taxon>
        <taxon>Ovalentaria</taxon>
        <taxon>Atherinomorphae</taxon>
        <taxon>Cyprinodontiformes</taxon>
        <taxon>Goodeidae</taxon>
        <taxon>Characodon</taxon>
    </lineage>
</organism>
<name>A0ABU7DP83_9TELE</name>
<dbReference type="Proteomes" id="UP001352852">
    <property type="component" value="Unassembled WGS sequence"/>
</dbReference>
<evidence type="ECO:0000313" key="2">
    <source>
        <dbReference type="EMBL" id="MED6276874.1"/>
    </source>
</evidence>
<accession>A0ABU7DP83</accession>
<feature type="region of interest" description="Disordered" evidence="1">
    <location>
        <begin position="18"/>
        <end position="63"/>
    </location>
</feature>
<gene>
    <name evidence="2" type="ORF">CHARACLAT_007364</name>
</gene>
<sequence>VPPWRPRAARCVISRHSSVLKTSWSSARPPPEPGPSEDPQSLNDGKESDPSPCGPVAVRTGSPRRVRVSRLVLRAAGGEQSVYGV</sequence>
<comment type="caution">
    <text evidence="2">The sequence shown here is derived from an EMBL/GenBank/DDBJ whole genome shotgun (WGS) entry which is preliminary data.</text>
</comment>
<keyword evidence="3" id="KW-1185">Reference proteome</keyword>
<feature type="non-terminal residue" evidence="2">
    <location>
        <position position="1"/>
    </location>
</feature>